<evidence type="ECO:0000313" key="2">
    <source>
        <dbReference type="EMBL" id="KAJ5494972.1"/>
    </source>
</evidence>
<keyword evidence="3" id="KW-1185">Reference proteome</keyword>
<gene>
    <name evidence="2" type="ORF">N7539_000088</name>
</gene>
<sequence>MADLGGQRNRNYRPYGNGPASSVQRDAAYNDIFGSAPPPGRSQTMNSQTPQFNQGRAHTMSSQVVHPQFQRPPPPPTRQSMANGYGQPQPAPHNGYSPAPPQAKYQAYTPAIGSASPQPSAARQYPGPPGRFAYPRPQRLDSRPVPPPQYPDSRDLGRPMPPPL</sequence>
<dbReference type="RefSeq" id="XP_056793985.1">
    <property type="nucleotide sequence ID" value="XM_056929692.1"/>
</dbReference>
<reference evidence="2" key="1">
    <citation type="submission" date="2022-12" db="EMBL/GenBank/DDBJ databases">
        <authorList>
            <person name="Petersen C."/>
        </authorList>
    </citation>
    <scope>NUCLEOTIDE SEQUENCE</scope>
    <source>
        <strain evidence="2">IBT 30728</strain>
    </source>
</reference>
<reference evidence="2" key="2">
    <citation type="journal article" date="2023" name="IMA Fungus">
        <title>Comparative genomic study of the Penicillium genus elucidates a diverse pangenome and 15 lateral gene transfer events.</title>
        <authorList>
            <person name="Petersen C."/>
            <person name="Sorensen T."/>
            <person name="Nielsen M.R."/>
            <person name="Sondergaard T.E."/>
            <person name="Sorensen J.L."/>
            <person name="Fitzpatrick D.A."/>
            <person name="Frisvad J.C."/>
            <person name="Nielsen K.L."/>
        </authorList>
    </citation>
    <scope>NUCLEOTIDE SEQUENCE</scope>
    <source>
        <strain evidence="2">IBT 30728</strain>
    </source>
</reference>
<name>A0A9W9XL22_9EURO</name>
<evidence type="ECO:0000313" key="3">
    <source>
        <dbReference type="Proteomes" id="UP001148312"/>
    </source>
</evidence>
<dbReference type="EMBL" id="JAPWDQ010000001">
    <property type="protein sequence ID" value="KAJ5494972.1"/>
    <property type="molecule type" value="Genomic_DNA"/>
</dbReference>
<dbReference type="Proteomes" id="UP001148312">
    <property type="component" value="Unassembled WGS sequence"/>
</dbReference>
<protein>
    <submittedName>
        <fullName evidence="2">Rho1 guanine nucleotide exchange factor 1</fullName>
    </submittedName>
</protein>
<feature type="region of interest" description="Disordered" evidence="1">
    <location>
        <begin position="1"/>
        <end position="164"/>
    </location>
</feature>
<organism evidence="2 3">
    <name type="scientific">Penicillium diatomitis</name>
    <dbReference type="NCBI Taxonomy" id="2819901"/>
    <lineage>
        <taxon>Eukaryota</taxon>
        <taxon>Fungi</taxon>
        <taxon>Dikarya</taxon>
        <taxon>Ascomycota</taxon>
        <taxon>Pezizomycotina</taxon>
        <taxon>Eurotiomycetes</taxon>
        <taxon>Eurotiomycetidae</taxon>
        <taxon>Eurotiales</taxon>
        <taxon>Aspergillaceae</taxon>
        <taxon>Penicillium</taxon>
    </lineage>
</organism>
<comment type="caution">
    <text evidence="2">The sequence shown here is derived from an EMBL/GenBank/DDBJ whole genome shotgun (WGS) entry which is preliminary data.</text>
</comment>
<dbReference type="GeneID" id="81619941"/>
<accession>A0A9W9XL22</accession>
<evidence type="ECO:0000256" key="1">
    <source>
        <dbReference type="SAM" id="MobiDB-lite"/>
    </source>
</evidence>
<feature type="compositionally biased region" description="Polar residues" evidence="1">
    <location>
        <begin position="41"/>
        <end position="65"/>
    </location>
</feature>
<dbReference type="AlphaFoldDB" id="A0A9W9XL22"/>
<proteinExistence type="predicted"/>